<evidence type="ECO:0000256" key="5">
    <source>
        <dbReference type="ARBA" id="ARBA00022692"/>
    </source>
</evidence>
<dbReference type="PROSITE" id="PS50928">
    <property type="entry name" value="ABC_TM1"/>
    <property type="match status" value="1"/>
</dbReference>
<dbReference type="Pfam" id="PF00528">
    <property type="entry name" value="BPD_transp_1"/>
    <property type="match status" value="1"/>
</dbReference>
<keyword evidence="3 8" id="KW-0813">Transport</keyword>
<dbReference type="GO" id="GO:0005886">
    <property type="term" value="C:plasma membrane"/>
    <property type="evidence" value="ECO:0007669"/>
    <property type="project" value="UniProtKB-SubCell"/>
</dbReference>
<dbReference type="AlphaFoldDB" id="A0A6M4A247"/>
<evidence type="ECO:0000256" key="8">
    <source>
        <dbReference type="RuleBase" id="RU363032"/>
    </source>
</evidence>
<sequence>MNAYRWFGRGWLSMGYLFLYIPIFMLIVFSFNSSRQDMVWTGFTLQWYSALTEDQEIISGFLLSLKIALMAATASVILGTFAAFSLNNYRKFSGRALFKGMVSSPLVMPEVIIGLSLLLMFVSFEKMFGFPQRGLMTILFGHTVLGMAYATVVIESRLAEMSKSLSEAAMDLGCKPFQVFALVTLPNITQALASAWLLTFTLSLDDVVLSAFLTGPGYSTMPIVIFSRARLGLDPRVNVVAALTILVVTIGVILSSWHIVRSERLRQKQISAAFQAETTH</sequence>
<keyword evidence="6 8" id="KW-1133">Transmembrane helix</keyword>
<dbReference type="CDD" id="cd06261">
    <property type="entry name" value="TM_PBP2"/>
    <property type="match status" value="1"/>
</dbReference>
<dbReference type="InterPro" id="IPR035906">
    <property type="entry name" value="MetI-like_sf"/>
</dbReference>
<reference evidence="10 11" key="1">
    <citation type="journal article" date="2019" name="Int. J. Syst. Evol. Microbiol.">
        <title>Undibacterium piscinae sp. nov., isolated from Korean shiner intestine.</title>
        <authorList>
            <person name="Lee S.Y."/>
            <person name="Kang W."/>
            <person name="Kim P.S."/>
            <person name="Kim H.S."/>
            <person name="Sung H."/>
            <person name="Shin N.R."/>
            <person name="Whon T.W."/>
            <person name="Yun J.H."/>
            <person name="Lee J.Y."/>
            <person name="Lee J.Y."/>
            <person name="Jung M.J."/>
            <person name="Jeong Y.S."/>
            <person name="Tak E.J."/>
            <person name="Han J.E."/>
            <person name="Hyun D.W."/>
            <person name="Kang M.S."/>
            <person name="Lee K.E."/>
            <person name="Lee B.H."/>
            <person name="Bae J.W."/>
        </authorList>
    </citation>
    <scope>NUCLEOTIDE SEQUENCE [LARGE SCALE GENOMIC DNA]</scope>
    <source>
        <strain evidence="10 11">S11R28</strain>
    </source>
</reference>
<keyword evidence="5 8" id="KW-0812">Transmembrane</keyword>
<feature type="domain" description="ABC transmembrane type-1" evidence="9">
    <location>
        <begin position="61"/>
        <end position="258"/>
    </location>
</feature>
<evidence type="ECO:0000256" key="7">
    <source>
        <dbReference type="ARBA" id="ARBA00023136"/>
    </source>
</evidence>
<keyword evidence="7 8" id="KW-0472">Membrane</keyword>
<evidence type="ECO:0000256" key="4">
    <source>
        <dbReference type="ARBA" id="ARBA00022475"/>
    </source>
</evidence>
<keyword evidence="11" id="KW-1185">Reference proteome</keyword>
<dbReference type="InterPro" id="IPR000515">
    <property type="entry name" value="MetI-like"/>
</dbReference>
<evidence type="ECO:0000256" key="1">
    <source>
        <dbReference type="ARBA" id="ARBA00004651"/>
    </source>
</evidence>
<keyword evidence="4" id="KW-1003">Cell membrane</keyword>
<dbReference type="PANTHER" id="PTHR43848:SF2">
    <property type="entry name" value="PUTRESCINE TRANSPORT SYSTEM PERMEASE PROTEIN POTI"/>
    <property type="match status" value="1"/>
</dbReference>
<evidence type="ECO:0000256" key="6">
    <source>
        <dbReference type="ARBA" id="ARBA00022989"/>
    </source>
</evidence>
<evidence type="ECO:0000259" key="9">
    <source>
        <dbReference type="PROSITE" id="PS50928"/>
    </source>
</evidence>
<dbReference type="Proteomes" id="UP000274350">
    <property type="component" value="Chromosome"/>
</dbReference>
<feature type="transmembrane region" description="Helical" evidence="8">
    <location>
        <begin position="179"/>
        <end position="200"/>
    </location>
</feature>
<dbReference type="SUPFAM" id="SSF161098">
    <property type="entry name" value="MetI-like"/>
    <property type="match status" value="1"/>
</dbReference>
<evidence type="ECO:0000313" key="10">
    <source>
        <dbReference type="EMBL" id="QJQ04880.1"/>
    </source>
</evidence>
<evidence type="ECO:0000256" key="3">
    <source>
        <dbReference type="ARBA" id="ARBA00022448"/>
    </source>
</evidence>
<dbReference type="InterPro" id="IPR051789">
    <property type="entry name" value="Bact_Polyamine_Transport"/>
</dbReference>
<dbReference type="OrthoDB" id="9782004at2"/>
<dbReference type="KEGG" id="upi:EJG51_002340"/>
<comment type="similarity">
    <text evidence="2">Belongs to the binding-protein-dependent transport system permease family. CysTW subfamily.</text>
</comment>
<feature type="transmembrane region" description="Helical" evidence="8">
    <location>
        <begin position="67"/>
        <end position="86"/>
    </location>
</feature>
<accession>A0A6M4A247</accession>
<comment type="subcellular location">
    <subcellularLocation>
        <location evidence="1 8">Cell membrane</location>
        <topology evidence="1 8">Multi-pass membrane protein</topology>
    </subcellularLocation>
</comment>
<feature type="transmembrane region" description="Helical" evidence="8">
    <location>
        <begin position="239"/>
        <end position="260"/>
    </location>
</feature>
<protein>
    <submittedName>
        <fullName evidence="10">ABC transporter permease subunit</fullName>
    </submittedName>
</protein>
<feature type="transmembrane region" description="Helical" evidence="8">
    <location>
        <begin position="106"/>
        <end position="124"/>
    </location>
</feature>
<dbReference type="Gene3D" id="1.10.3720.10">
    <property type="entry name" value="MetI-like"/>
    <property type="match status" value="1"/>
</dbReference>
<dbReference type="EMBL" id="CP051152">
    <property type="protein sequence ID" value="QJQ04880.1"/>
    <property type="molecule type" value="Genomic_DNA"/>
</dbReference>
<proteinExistence type="inferred from homology"/>
<feature type="transmembrane region" description="Helical" evidence="8">
    <location>
        <begin position="12"/>
        <end position="31"/>
    </location>
</feature>
<evidence type="ECO:0000256" key="2">
    <source>
        <dbReference type="ARBA" id="ARBA00007069"/>
    </source>
</evidence>
<feature type="transmembrane region" description="Helical" evidence="8">
    <location>
        <begin position="136"/>
        <end position="159"/>
    </location>
</feature>
<dbReference type="GO" id="GO:0055085">
    <property type="term" value="P:transmembrane transport"/>
    <property type="evidence" value="ECO:0007669"/>
    <property type="project" value="InterPro"/>
</dbReference>
<gene>
    <name evidence="10" type="ORF">EJG51_002340</name>
</gene>
<name>A0A6M4A247_9BURK</name>
<dbReference type="PANTHER" id="PTHR43848">
    <property type="entry name" value="PUTRESCINE TRANSPORT SYSTEM PERMEASE PROTEIN POTI"/>
    <property type="match status" value="1"/>
</dbReference>
<organism evidence="10 11">
    <name type="scientific">Undibacterium piscinae</name>
    <dbReference type="NCBI Taxonomy" id="2495591"/>
    <lineage>
        <taxon>Bacteria</taxon>
        <taxon>Pseudomonadati</taxon>
        <taxon>Pseudomonadota</taxon>
        <taxon>Betaproteobacteria</taxon>
        <taxon>Burkholderiales</taxon>
        <taxon>Oxalobacteraceae</taxon>
        <taxon>Undibacterium</taxon>
    </lineage>
</organism>
<evidence type="ECO:0000313" key="11">
    <source>
        <dbReference type="Proteomes" id="UP000274350"/>
    </source>
</evidence>